<evidence type="ECO:0000313" key="2">
    <source>
        <dbReference type="Proteomes" id="UP000002695"/>
    </source>
</evidence>
<dbReference type="HOGENOM" id="CLU_3348352_0_0_6"/>
<evidence type="ECO:0000313" key="1">
    <source>
        <dbReference type="EMBL" id="ACY90974.1"/>
    </source>
</evidence>
<gene>
    <name evidence="1" type="ordered locus">STM14_4595</name>
</gene>
<dbReference type="KEGG" id="seo:STM14_4595"/>
<organism evidence="1 2">
    <name type="scientific">Salmonella typhimurium (strain 14028s / SGSC 2262)</name>
    <dbReference type="NCBI Taxonomy" id="588858"/>
    <lineage>
        <taxon>Bacteria</taxon>
        <taxon>Pseudomonadati</taxon>
        <taxon>Pseudomonadota</taxon>
        <taxon>Gammaproteobacteria</taxon>
        <taxon>Enterobacterales</taxon>
        <taxon>Enterobacteriaceae</taxon>
        <taxon>Salmonella</taxon>
    </lineage>
</organism>
<sequence length="37" mass="4197">MTTPFTFLCIPVRFQNTTHVVADMLHIIPQQGNLIAK</sequence>
<keyword evidence="2" id="KW-1185">Reference proteome</keyword>
<reference evidence="1 2" key="1">
    <citation type="journal article" date="2010" name="J. Bacteriol.">
        <title>Short-term signatures of evolutionary change in the Salmonella enterica serovar typhimurium 14028 genome.</title>
        <authorList>
            <person name="Jarvik T."/>
            <person name="Smillie C."/>
            <person name="Groisman E.A."/>
            <person name="Ochman H."/>
        </authorList>
    </citation>
    <scope>NUCLEOTIDE SEQUENCE [LARGE SCALE GENOMIC DNA]</scope>
    <source>
        <strain evidence="2">14028s / SGSC 2262</strain>
    </source>
</reference>
<dbReference type="Proteomes" id="UP000002695">
    <property type="component" value="Chromosome"/>
</dbReference>
<accession>A0A0F6B8X2</accession>
<name>A0A0F6B8X2_SALT1</name>
<dbReference type="AlphaFoldDB" id="A0A0F6B8X2"/>
<dbReference type="EMBL" id="CP001363">
    <property type="protein sequence ID" value="ACY90974.1"/>
    <property type="molecule type" value="Genomic_DNA"/>
</dbReference>
<proteinExistence type="predicted"/>
<protein>
    <submittedName>
        <fullName evidence="1">Uncharacterized protein</fullName>
    </submittedName>
</protein>